<evidence type="ECO:0008006" key="5">
    <source>
        <dbReference type="Google" id="ProtNLM"/>
    </source>
</evidence>
<name>A0ABR1YKT1_9PEZI</name>
<feature type="coiled-coil region" evidence="1">
    <location>
        <begin position="163"/>
        <end position="190"/>
    </location>
</feature>
<proteinExistence type="predicted"/>
<evidence type="ECO:0000313" key="3">
    <source>
        <dbReference type="EMBL" id="KAK8232230.1"/>
    </source>
</evidence>
<feature type="compositionally biased region" description="Low complexity" evidence="2">
    <location>
        <begin position="16"/>
        <end position="29"/>
    </location>
</feature>
<dbReference type="Proteomes" id="UP001492380">
    <property type="component" value="Unassembled WGS sequence"/>
</dbReference>
<evidence type="ECO:0000256" key="1">
    <source>
        <dbReference type="SAM" id="Coils"/>
    </source>
</evidence>
<reference evidence="3 4" key="1">
    <citation type="submission" date="2024-04" db="EMBL/GenBank/DDBJ databases">
        <title>Phyllosticta paracitricarpa is synonymous to the EU quarantine fungus P. citricarpa based on phylogenomic analyses.</title>
        <authorList>
            <consortium name="Lawrence Berkeley National Laboratory"/>
            <person name="Van Ingen-Buijs V.A."/>
            <person name="Van Westerhoven A.C."/>
            <person name="Haridas S."/>
            <person name="Skiadas P."/>
            <person name="Martin F."/>
            <person name="Groenewald J.Z."/>
            <person name="Crous P.W."/>
            <person name="Seidl M.F."/>
        </authorList>
    </citation>
    <scope>NUCLEOTIDE SEQUENCE [LARGE SCALE GENOMIC DNA]</scope>
    <source>
        <strain evidence="3 4">CBS 123374</strain>
    </source>
</reference>
<evidence type="ECO:0000313" key="4">
    <source>
        <dbReference type="Proteomes" id="UP001492380"/>
    </source>
</evidence>
<feature type="compositionally biased region" description="Polar residues" evidence="2">
    <location>
        <begin position="57"/>
        <end position="66"/>
    </location>
</feature>
<protein>
    <recommendedName>
        <fullName evidence="5">Lebercilin domain-containing protein</fullName>
    </recommendedName>
</protein>
<comment type="caution">
    <text evidence="3">The sequence shown here is derived from an EMBL/GenBank/DDBJ whole genome shotgun (WGS) entry which is preliminary data.</text>
</comment>
<sequence length="200" mass="23085">MRVKYFPETSPRDSAESSGSTDISSTTGEAHVAEDAEFDSMYDLTHDGLSKERPSHKLSSSSRISATESVLRAQLRRLQSEKEFHVKKIADQGRLIRRLSDAKPLNVPDAADMQTKLRSLQEDVQRERRVRLQAETSCKKMKLAHSKNIAFQKHQINTLLIQNTSKTEQIKAMRKDIKRLDKERQHFKLKYEVALFWDTD</sequence>
<organism evidence="3 4">
    <name type="scientific">Phyllosticta capitalensis</name>
    <dbReference type="NCBI Taxonomy" id="121624"/>
    <lineage>
        <taxon>Eukaryota</taxon>
        <taxon>Fungi</taxon>
        <taxon>Dikarya</taxon>
        <taxon>Ascomycota</taxon>
        <taxon>Pezizomycotina</taxon>
        <taxon>Dothideomycetes</taxon>
        <taxon>Dothideomycetes incertae sedis</taxon>
        <taxon>Botryosphaeriales</taxon>
        <taxon>Phyllostictaceae</taxon>
        <taxon>Phyllosticta</taxon>
    </lineage>
</organism>
<accession>A0ABR1YKT1</accession>
<feature type="region of interest" description="Disordered" evidence="2">
    <location>
        <begin position="1"/>
        <end position="66"/>
    </location>
</feature>
<gene>
    <name evidence="3" type="ORF">HDK90DRAFT_302486</name>
</gene>
<keyword evidence="1" id="KW-0175">Coiled coil</keyword>
<evidence type="ECO:0000256" key="2">
    <source>
        <dbReference type="SAM" id="MobiDB-lite"/>
    </source>
</evidence>
<feature type="compositionally biased region" description="Basic and acidic residues" evidence="2">
    <location>
        <begin position="44"/>
        <end position="55"/>
    </location>
</feature>
<dbReference type="EMBL" id="JBBWRZ010000007">
    <property type="protein sequence ID" value="KAK8232230.1"/>
    <property type="molecule type" value="Genomic_DNA"/>
</dbReference>
<keyword evidence="4" id="KW-1185">Reference proteome</keyword>